<evidence type="ECO:0000313" key="3">
    <source>
        <dbReference type="EMBL" id="APE35012.1"/>
    </source>
</evidence>
<dbReference type="GO" id="GO:0051015">
    <property type="term" value="F:actin filament binding"/>
    <property type="evidence" value="ECO:0007669"/>
    <property type="project" value="TreeGrafter"/>
</dbReference>
<comment type="similarity">
    <text evidence="1">Belongs to the aldolase class II family.</text>
</comment>
<evidence type="ECO:0000259" key="2">
    <source>
        <dbReference type="SMART" id="SM01007"/>
    </source>
</evidence>
<evidence type="ECO:0000256" key="1">
    <source>
        <dbReference type="ARBA" id="ARBA00037961"/>
    </source>
</evidence>
<dbReference type="GO" id="GO:0005856">
    <property type="term" value="C:cytoskeleton"/>
    <property type="evidence" value="ECO:0007669"/>
    <property type="project" value="TreeGrafter"/>
</dbReference>
<dbReference type="SMART" id="SM01007">
    <property type="entry name" value="Aldolase_II"/>
    <property type="match status" value="1"/>
</dbReference>
<organism evidence="3 4">
    <name type="scientific">Nocardia mangyaensis</name>
    <dbReference type="NCBI Taxonomy" id="2213200"/>
    <lineage>
        <taxon>Bacteria</taxon>
        <taxon>Bacillati</taxon>
        <taxon>Actinomycetota</taxon>
        <taxon>Actinomycetes</taxon>
        <taxon>Mycobacteriales</taxon>
        <taxon>Nocardiaceae</taxon>
        <taxon>Nocardia</taxon>
    </lineage>
</organism>
<proteinExistence type="inferred from homology"/>
<dbReference type="InterPro" id="IPR036409">
    <property type="entry name" value="Aldolase_II/adducin_N_sf"/>
</dbReference>
<name>A0A1J0VSK0_9NOCA</name>
<dbReference type="Gene3D" id="3.40.225.10">
    <property type="entry name" value="Class II aldolase/adducin N-terminal domain"/>
    <property type="match status" value="1"/>
</dbReference>
<accession>A0A1J0VSK0</accession>
<protein>
    <submittedName>
        <fullName evidence="3">Class II aldolase</fullName>
    </submittedName>
</protein>
<sequence length="246" mass="26560">MTSERPSGHSPLVIQAAIGARALSAHGHDDFNQGQISCRRPGSTRFMIKGALVGFDEATPSRFVEADIAPGADVDAQAPPELPLHQSIYAARPEIGGIVHSHAPAGLAFGALDAEVESLSHEGALLAGAVRRFRDTSNTVLTRETGDAIARCLSDGIAVFLVNHGSVVVGRSVRHAVVFALMLERACRLQLDVLATGRDYAVSTAVDVAAKRDYIFADLSVRSYWEHTRRRVRRSHPDIESWVRHA</sequence>
<dbReference type="InterPro" id="IPR051017">
    <property type="entry name" value="Aldolase-II_Adducin_sf"/>
</dbReference>
<keyword evidence="4" id="KW-1185">Reference proteome</keyword>
<dbReference type="Pfam" id="PF00596">
    <property type="entry name" value="Aldolase_II"/>
    <property type="match status" value="1"/>
</dbReference>
<dbReference type="PANTHER" id="PTHR10672">
    <property type="entry name" value="ADDUCIN"/>
    <property type="match status" value="1"/>
</dbReference>
<dbReference type="OrthoDB" id="3729465at2"/>
<gene>
    <name evidence="3" type="ORF">BOX37_14815</name>
</gene>
<dbReference type="RefSeq" id="WP_071928197.1">
    <property type="nucleotide sequence ID" value="NZ_CP018082.1"/>
</dbReference>
<dbReference type="AlphaFoldDB" id="A0A1J0VSK0"/>
<dbReference type="Proteomes" id="UP000183810">
    <property type="component" value="Chromosome"/>
</dbReference>
<evidence type="ECO:0000313" key="4">
    <source>
        <dbReference type="Proteomes" id="UP000183810"/>
    </source>
</evidence>
<dbReference type="InterPro" id="IPR001303">
    <property type="entry name" value="Aldolase_II/adducin_N"/>
</dbReference>
<dbReference type="SUPFAM" id="SSF53639">
    <property type="entry name" value="AraD/HMP-PK domain-like"/>
    <property type="match status" value="1"/>
</dbReference>
<feature type="domain" description="Class II aldolase/adducin N-terminal" evidence="2">
    <location>
        <begin position="14"/>
        <end position="191"/>
    </location>
</feature>
<dbReference type="PANTHER" id="PTHR10672:SF3">
    <property type="entry name" value="PROTEIN HU-LI TAI SHAO"/>
    <property type="match status" value="1"/>
</dbReference>
<reference evidence="3" key="1">
    <citation type="submission" date="2016-11" db="EMBL/GenBank/DDBJ databases">
        <authorList>
            <person name="Jaros S."/>
            <person name="Januszkiewicz K."/>
            <person name="Wedrychowicz H."/>
        </authorList>
    </citation>
    <scope>NUCLEOTIDE SEQUENCE [LARGE SCALE GENOMIC DNA]</scope>
    <source>
        <strain evidence="3">Y48</strain>
    </source>
</reference>
<dbReference type="KEGG" id="nsl:BOX37_14815"/>
<dbReference type="EMBL" id="CP018082">
    <property type="protein sequence ID" value="APE35012.1"/>
    <property type="molecule type" value="Genomic_DNA"/>
</dbReference>